<accession>A0A1J9Q8I8</accession>
<dbReference type="VEuPathDB" id="FungiDB:ACJ73_03784"/>
<dbReference type="EMBL" id="LGTZ01000478">
    <property type="protein sequence ID" value="OJD24849.1"/>
    <property type="molecule type" value="Genomic_DNA"/>
</dbReference>
<evidence type="ECO:0000313" key="2">
    <source>
        <dbReference type="EMBL" id="OJD24849.1"/>
    </source>
</evidence>
<feature type="region of interest" description="Disordered" evidence="1">
    <location>
        <begin position="83"/>
        <end position="108"/>
    </location>
</feature>
<organism evidence="2 3">
    <name type="scientific">Blastomyces percursus</name>
    <dbReference type="NCBI Taxonomy" id="1658174"/>
    <lineage>
        <taxon>Eukaryota</taxon>
        <taxon>Fungi</taxon>
        <taxon>Dikarya</taxon>
        <taxon>Ascomycota</taxon>
        <taxon>Pezizomycotina</taxon>
        <taxon>Eurotiomycetes</taxon>
        <taxon>Eurotiomycetidae</taxon>
        <taxon>Onygenales</taxon>
        <taxon>Ajellomycetaceae</taxon>
        <taxon>Blastomyces</taxon>
    </lineage>
</organism>
<dbReference type="Proteomes" id="UP000242791">
    <property type="component" value="Unassembled WGS sequence"/>
</dbReference>
<name>A0A1J9Q8I8_9EURO</name>
<evidence type="ECO:0000256" key="1">
    <source>
        <dbReference type="SAM" id="MobiDB-lite"/>
    </source>
</evidence>
<evidence type="ECO:0000313" key="3">
    <source>
        <dbReference type="Proteomes" id="UP000242791"/>
    </source>
</evidence>
<sequence length="108" mass="12120">MVDSLNFVDSFTALFMLEAVRQPSHRFDQRLTHAWVECLGRGSDGHGQRLNAQITTAQAVSVNGDTQDKEIKYGAQMPRILAVKENQSSSRSRGRQETPACKGRDNWI</sequence>
<comment type="caution">
    <text evidence="2">The sequence shown here is derived from an EMBL/GenBank/DDBJ whole genome shotgun (WGS) entry which is preliminary data.</text>
</comment>
<reference evidence="2 3" key="1">
    <citation type="submission" date="2015-08" db="EMBL/GenBank/DDBJ databases">
        <title>Emmonsia species relationships and genome sequence.</title>
        <authorList>
            <person name="Cuomo C.A."/>
            <person name="Schwartz I.S."/>
            <person name="Kenyon C."/>
            <person name="De Hoog G.S."/>
            <person name="Govender N.P."/>
            <person name="Botha A."/>
            <person name="Moreno L."/>
            <person name="De Vries M."/>
            <person name="Munoz J.F."/>
            <person name="Stielow J.B."/>
        </authorList>
    </citation>
    <scope>NUCLEOTIDE SEQUENCE [LARGE SCALE GENOMIC DNA]</scope>
    <source>
        <strain evidence="2 3">EI222</strain>
    </source>
</reference>
<protein>
    <submittedName>
        <fullName evidence="2">Uncharacterized protein</fullName>
    </submittedName>
</protein>
<dbReference type="AlphaFoldDB" id="A0A1J9Q8I8"/>
<gene>
    <name evidence="2" type="ORF">ACJ73_03784</name>
</gene>
<keyword evidence="3" id="KW-1185">Reference proteome</keyword>
<proteinExistence type="predicted"/>